<evidence type="ECO:0000256" key="1">
    <source>
        <dbReference type="SAM" id="MobiDB-lite"/>
    </source>
</evidence>
<dbReference type="EMBL" id="BAABME010006018">
    <property type="protein sequence ID" value="GAA0167256.1"/>
    <property type="molecule type" value="Genomic_DNA"/>
</dbReference>
<dbReference type="AlphaFoldDB" id="A0AAV3QW72"/>
<evidence type="ECO:0000313" key="4">
    <source>
        <dbReference type="Proteomes" id="UP001454036"/>
    </source>
</evidence>
<organism evidence="3 4">
    <name type="scientific">Lithospermum erythrorhizon</name>
    <name type="common">Purple gromwell</name>
    <name type="synonym">Lithospermum officinale var. erythrorhizon</name>
    <dbReference type="NCBI Taxonomy" id="34254"/>
    <lineage>
        <taxon>Eukaryota</taxon>
        <taxon>Viridiplantae</taxon>
        <taxon>Streptophyta</taxon>
        <taxon>Embryophyta</taxon>
        <taxon>Tracheophyta</taxon>
        <taxon>Spermatophyta</taxon>
        <taxon>Magnoliopsida</taxon>
        <taxon>eudicotyledons</taxon>
        <taxon>Gunneridae</taxon>
        <taxon>Pentapetalae</taxon>
        <taxon>asterids</taxon>
        <taxon>lamiids</taxon>
        <taxon>Boraginales</taxon>
        <taxon>Boraginaceae</taxon>
        <taxon>Boraginoideae</taxon>
        <taxon>Lithospermeae</taxon>
        <taxon>Lithospermum</taxon>
    </lineage>
</organism>
<gene>
    <name evidence="3" type="ORF">LIER_22230</name>
</gene>
<dbReference type="InterPro" id="IPR057670">
    <property type="entry name" value="SH3_retrovirus"/>
</dbReference>
<feature type="domain" description="Retroviral polymerase SH3-like" evidence="2">
    <location>
        <begin position="53"/>
        <end position="112"/>
    </location>
</feature>
<dbReference type="Proteomes" id="UP001454036">
    <property type="component" value="Unassembled WGS sequence"/>
</dbReference>
<keyword evidence="4" id="KW-1185">Reference proteome</keyword>
<feature type="region of interest" description="Disordered" evidence="1">
    <location>
        <begin position="143"/>
        <end position="184"/>
    </location>
</feature>
<accession>A0AAV3QW72</accession>
<evidence type="ECO:0000259" key="2">
    <source>
        <dbReference type="Pfam" id="PF25597"/>
    </source>
</evidence>
<evidence type="ECO:0000313" key="3">
    <source>
        <dbReference type="EMBL" id="GAA0167256.1"/>
    </source>
</evidence>
<feature type="compositionally biased region" description="Polar residues" evidence="1">
    <location>
        <begin position="155"/>
        <end position="184"/>
    </location>
</feature>
<dbReference type="Pfam" id="PF25597">
    <property type="entry name" value="SH3_retrovirus"/>
    <property type="match status" value="1"/>
</dbReference>
<reference evidence="3 4" key="1">
    <citation type="submission" date="2024-01" db="EMBL/GenBank/DDBJ databases">
        <title>The complete chloroplast genome sequence of Lithospermum erythrorhizon: insights into the phylogenetic relationship among Boraginaceae species and the maternal lineages of purple gromwells.</title>
        <authorList>
            <person name="Okada T."/>
            <person name="Watanabe K."/>
        </authorList>
    </citation>
    <scope>NUCLEOTIDE SEQUENCE [LARGE SCALE GENOMIC DNA]</scope>
</reference>
<comment type="caution">
    <text evidence="3">The sequence shown here is derived from an EMBL/GenBank/DDBJ whole genome shotgun (WGS) entry which is preliminary data.</text>
</comment>
<proteinExistence type="predicted"/>
<sequence>MDPFPELNKAFAIVTQEERHKNIVRNRDDKAEALSFSVQSSPMQQQRLRVFGCLCYVHHKPRNNGKFAPPSKRFVFLGYPFGQKGWSVLDLETRTISTSRDVSFIDTFFPFAMAKPLSTTTDVVENDYFLDDELPHILDRGSLVTTPVETPPPTNMSEQTLSPQIESQTTASAPTTSELSTTQGANVETVSTILGQHVRVE</sequence>
<protein>
    <recommendedName>
        <fullName evidence="2">Retroviral polymerase SH3-like domain-containing protein</fullName>
    </recommendedName>
</protein>
<name>A0AAV3QW72_LITER</name>